<protein>
    <submittedName>
        <fullName evidence="1">Uncharacterized protein</fullName>
    </submittedName>
</protein>
<proteinExistence type="predicted"/>
<evidence type="ECO:0000313" key="1">
    <source>
        <dbReference type="EMBL" id="KAK3721829.1"/>
    </source>
</evidence>
<evidence type="ECO:0000313" key="2">
    <source>
        <dbReference type="Proteomes" id="UP001281147"/>
    </source>
</evidence>
<dbReference type="EMBL" id="JAUTXU010000016">
    <property type="protein sequence ID" value="KAK3721829.1"/>
    <property type="molecule type" value="Genomic_DNA"/>
</dbReference>
<dbReference type="Proteomes" id="UP001281147">
    <property type="component" value="Unassembled WGS sequence"/>
</dbReference>
<gene>
    <name evidence="1" type="ORF">LTR37_002995</name>
</gene>
<sequence>MTLHLGLPHAHHRSTEQQQEIREAKRLLKERIQDDWDYPPLPAFQSPVRRSKTAGGGVEETIAGFKFHTPSNYTTQAVASGAPAHVDFEPVDWREREYSSDESETESPSSTNSRDSKPRGYRFEGPDSVAAQISDRKHARKMKQQEALDKEVTWNDGLAHWLARRDVWCCAHTAQQVQVLESGTDVHASSSSASIASTPRTSTSSTTSVTASPVVSSPSTTPELVTEQPVVNTIPPAPSSEVLVPVAPPILVNHPIRRRITPDIYPEIYTKIILQSRTPSVPINLAVLIKALIQGWKDDGEWPPKQGPVEKSVGRKKSSGHESALKHGVKAVGRVLRITGGESSMSSNAKEKG</sequence>
<keyword evidence="2" id="KW-1185">Reference proteome</keyword>
<comment type="caution">
    <text evidence="1">The sequence shown here is derived from an EMBL/GenBank/DDBJ whole genome shotgun (WGS) entry which is preliminary data.</text>
</comment>
<name>A0ACC3NRS7_9PEZI</name>
<organism evidence="1 2">
    <name type="scientific">Vermiconidia calcicola</name>
    <dbReference type="NCBI Taxonomy" id="1690605"/>
    <lineage>
        <taxon>Eukaryota</taxon>
        <taxon>Fungi</taxon>
        <taxon>Dikarya</taxon>
        <taxon>Ascomycota</taxon>
        <taxon>Pezizomycotina</taxon>
        <taxon>Dothideomycetes</taxon>
        <taxon>Dothideomycetidae</taxon>
        <taxon>Mycosphaerellales</taxon>
        <taxon>Extremaceae</taxon>
        <taxon>Vermiconidia</taxon>
    </lineage>
</organism>
<reference evidence="1" key="1">
    <citation type="submission" date="2023-07" db="EMBL/GenBank/DDBJ databases">
        <title>Black Yeasts Isolated from many extreme environments.</title>
        <authorList>
            <person name="Coleine C."/>
            <person name="Stajich J.E."/>
            <person name="Selbmann L."/>
        </authorList>
    </citation>
    <scope>NUCLEOTIDE SEQUENCE</scope>
    <source>
        <strain evidence="1">CCFEE 5714</strain>
    </source>
</reference>
<accession>A0ACC3NRS7</accession>